<protein>
    <recommendedName>
        <fullName evidence="1">Reverse transcriptase domain-containing protein</fullName>
    </recommendedName>
</protein>
<dbReference type="InterPro" id="IPR000477">
    <property type="entry name" value="RT_dom"/>
</dbReference>
<accession>A0AA85JY37</accession>
<sequence length="396" mass="46252">MVSFDVTALYTSISPKLATETMQRLLYSDENIKTQCSTWIELIKLCLTTYFQFNTQIYEQIKGAPMGSPISGLIAEAVMQRLELIALPIIKPKIWVRYVDDTFVIIKRNDLEYTHKLINNIFEDIKFTREEELDNKIPFLDVLIRRTNTGNLETQVYRKSTHTDQILNYTSNNPITHKRNCVQTLFRRIQTHCSTPELKRMEERYLQTVFKKNGYPKNFIKKCLKSNESTNKEPSPKTKKQFILPYIRNISEITARIMKPFDIDVAHKPAESLNSILCKPKDPIEKGDKINTIYKINCVNCNKHYIGQSGRPLRIRIQEHKSAVKRHDINSLVSIHSDDHGHQFDWDNVKILNRGNTKCAREFLEAWYSNENAINKHVNIDEIYQLIRSKSGDQKV</sequence>
<organism evidence="2 3">
    <name type="scientific">Trichobilharzia regenti</name>
    <name type="common">Nasal bird schistosome</name>
    <dbReference type="NCBI Taxonomy" id="157069"/>
    <lineage>
        <taxon>Eukaryota</taxon>
        <taxon>Metazoa</taxon>
        <taxon>Spiralia</taxon>
        <taxon>Lophotrochozoa</taxon>
        <taxon>Platyhelminthes</taxon>
        <taxon>Trematoda</taxon>
        <taxon>Digenea</taxon>
        <taxon>Strigeidida</taxon>
        <taxon>Schistosomatoidea</taxon>
        <taxon>Schistosomatidae</taxon>
        <taxon>Trichobilharzia</taxon>
    </lineage>
</organism>
<reference evidence="3" key="2">
    <citation type="submission" date="2023-11" db="UniProtKB">
        <authorList>
            <consortium name="WormBaseParasite"/>
        </authorList>
    </citation>
    <scope>IDENTIFICATION</scope>
</reference>
<dbReference type="WBParaSite" id="TREG1_65320.1">
    <property type="protein sequence ID" value="TREG1_65320.1"/>
    <property type="gene ID" value="TREG1_65320"/>
</dbReference>
<dbReference type="PANTHER" id="PTHR21301">
    <property type="entry name" value="REVERSE TRANSCRIPTASE"/>
    <property type="match status" value="1"/>
</dbReference>
<dbReference type="InterPro" id="IPR043502">
    <property type="entry name" value="DNA/RNA_pol_sf"/>
</dbReference>
<evidence type="ECO:0000313" key="2">
    <source>
        <dbReference type="Proteomes" id="UP000050795"/>
    </source>
</evidence>
<feature type="domain" description="Reverse transcriptase" evidence="1">
    <location>
        <begin position="1"/>
        <end position="174"/>
    </location>
</feature>
<proteinExistence type="predicted"/>
<dbReference type="Proteomes" id="UP000050795">
    <property type="component" value="Unassembled WGS sequence"/>
</dbReference>
<evidence type="ECO:0000313" key="3">
    <source>
        <dbReference type="WBParaSite" id="TREG1_65320.1"/>
    </source>
</evidence>
<dbReference type="Gene3D" id="3.40.1440.10">
    <property type="entry name" value="GIY-YIG endonuclease"/>
    <property type="match status" value="1"/>
</dbReference>
<dbReference type="AlphaFoldDB" id="A0AA85JY37"/>
<name>A0AA85JY37_TRIRE</name>
<dbReference type="SUPFAM" id="SSF56672">
    <property type="entry name" value="DNA/RNA polymerases"/>
    <property type="match status" value="1"/>
</dbReference>
<reference evidence="2" key="1">
    <citation type="submission" date="2022-06" db="EMBL/GenBank/DDBJ databases">
        <authorList>
            <person name="Berger JAMES D."/>
            <person name="Berger JAMES D."/>
        </authorList>
    </citation>
    <scope>NUCLEOTIDE SEQUENCE [LARGE SCALE GENOMIC DNA]</scope>
</reference>
<dbReference type="Pfam" id="PF26215">
    <property type="entry name" value="HTH_animal"/>
    <property type="match status" value="1"/>
</dbReference>
<keyword evidence="2" id="KW-1185">Reference proteome</keyword>
<dbReference type="PROSITE" id="PS50878">
    <property type="entry name" value="RT_POL"/>
    <property type="match status" value="1"/>
</dbReference>
<dbReference type="CDD" id="cd00304">
    <property type="entry name" value="RT_like"/>
    <property type="match status" value="1"/>
</dbReference>
<dbReference type="InterPro" id="IPR058912">
    <property type="entry name" value="HTH_animal"/>
</dbReference>
<dbReference type="PANTHER" id="PTHR21301:SF10">
    <property type="entry name" value="REVERSE TRANSCRIPTASE DOMAIN-CONTAINING PROTEIN"/>
    <property type="match status" value="1"/>
</dbReference>
<dbReference type="InterPro" id="IPR035901">
    <property type="entry name" value="GIY-YIG_endonuc_sf"/>
</dbReference>
<dbReference type="Pfam" id="PF00078">
    <property type="entry name" value="RVT_1"/>
    <property type="match status" value="1"/>
</dbReference>
<evidence type="ECO:0000259" key="1">
    <source>
        <dbReference type="PROSITE" id="PS50878"/>
    </source>
</evidence>
<dbReference type="CDD" id="cd10442">
    <property type="entry name" value="GIY-YIG_PLEs"/>
    <property type="match status" value="1"/>
</dbReference>